<gene>
    <name evidence="5" type="ORF">NTJ_09144</name>
</gene>
<keyword evidence="3" id="KW-0812">Transmembrane</keyword>
<evidence type="ECO:0000256" key="1">
    <source>
        <dbReference type="SAM" id="Coils"/>
    </source>
</evidence>
<feature type="chain" id="PRO_5047513875" evidence="4">
    <location>
        <begin position="20"/>
        <end position="425"/>
    </location>
</feature>
<dbReference type="Proteomes" id="UP001307889">
    <property type="component" value="Chromosome 7"/>
</dbReference>
<keyword evidence="3" id="KW-1133">Transmembrane helix</keyword>
<feature type="compositionally biased region" description="Basic and acidic residues" evidence="2">
    <location>
        <begin position="281"/>
        <end position="295"/>
    </location>
</feature>
<organism evidence="5 6">
    <name type="scientific">Nesidiocoris tenuis</name>
    <dbReference type="NCBI Taxonomy" id="355587"/>
    <lineage>
        <taxon>Eukaryota</taxon>
        <taxon>Metazoa</taxon>
        <taxon>Ecdysozoa</taxon>
        <taxon>Arthropoda</taxon>
        <taxon>Hexapoda</taxon>
        <taxon>Insecta</taxon>
        <taxon>Pterygota</taxon>
        <taxon>Neoptera</taxon>
        <taxon>Paraneoptera</taxon>
        <taxon>Hemiptera</taxon>
        <taxon>Heteroptera</taxon>
        <taxon>Panheteroptera</taxon>
        <taxon>Cimicomorpha</taxon>
        <taxon>Miridae</taxon>
        <taxon>Dicyphina</taxon>
        <taxon>Nesidiocoris</taxon>
    </lineage>
</organism>
<sequence>MIVAWIILCAATSFSVASASVTEEPDKSGFLWKWAGFIVSRSGIYLILVTAISINTIITLIRKKLENFEINRAAERQLQKNGYPSLVQQFQNPVGIENTITISEDTESIKNRLREAEATVAALKIELEETLKTKASIENSIEELDRDRSFSEDELVKVKISSSAELEKLNKENSTLKSQLERTKSEVEELSRVVEVLQREARITEAALRDQQSLTQHLEITRNELERLKTELRGTKIERDTAVRLASEQIYKMTSDRSTHRRELIEEMIDGELKKMREEEEAATERGAEITDRTRPASTSCNSATERDVRQRTFATTRPMAVDASPEASIRNNDESIFVTNFLPQVHKNALGDGPLPVNFAGDDTYNLATENSMIYSNQEGANASSEDDDIEQSDEMETESEDAQTRIVSGSPAFRAFLQSTFGR</sequence>
<evidence type="ECO:0000256" key="2">
    <source>
        <dbReference type="SAM" id="MobiDB-lite"/>
    </source>
</evidence>
<evidence type="ECO:0000256" key="3">
    <source>
        <dbReference type="SAM" id="Phobius"/>
    </source>
</evidence>
<accession>A0ABN7AVX5</accession>
<protein>
    <submittedName>
        <fullName evidence="5">Uncharacterized protein</fullName>
    </submittedName>
</protein>
<feature type="compositionally biased region" description="Acidic residues" evidence="2">
    <location>
        <begin position="386"/>
        <end position="403"/>
    </location>
</feature>
<dbReference type="EMBL" id="AP028915">
    <property type="protein sequence ID" value="BES96335.1"/>
    <property type="molecule type" value="Genomic_DNA"/>
</dbReference>
<name>A0ABN7AVX5_9HEMI</name>
<feature type="region of interest" description="Disordered" evidence="2">
    <location>
        <begin position="281"/>
        <end position="308"/>
    </location>
</feature>
<keyword evidence="4" id="KW-0732">Signal</keyword>
<evidence type="ECO:0000256" key="4">
    <source>
        <dbReference type="SAM" id="SignalP"/>
    </source>
</evidence>
<feature type="transmembrane region" description="Helical" evidence="3">
    <location>
        <begin position="43"/>
        <end position="61"/>
    </location>
</feature>
<feature type="coiled-coil region" evidence="1">
    <location>
        <begin position="106"/>
        <end position="238"/>
    </location>
</feature>
<keyword evidence="1" id="KW-0175">Coiled coil</keyword>
<reference evidence="5 6" key="1">
    <citation type="submission" date="2023-09" db="EMBL/GenBank/DDBJ databases">
        <title>Nesidiocoris tenuis whole genome shotgun sequence.</title>
        <authorList>
            <person name="Shibata T."/>
            <person name="Shimoda M."/>
            <person name="Kobayashi T."/>
            <person name="Uehara T."/>
        </authorList>
    </citation>
    <scope>NUCLEOTIDE SEQUENCE [LARGE SCALE GENOMIC DNA]</scope>
    <source>
        <strain evidence="5 6">Japan</strain>
    </source>
</reference>
<keyword evidence="6" id="KW-1185">Reference proteome</keyword>
<evidence type="ECO:0000313" key="6">
    <source>
        <dbReference type="Proteomes" id="UP001307889"/>
    </source>
</evidence>
<feature type="region of interest" description="Disordered" evidence="2">
    <location>
        <begin position="380"/>
        <end position="411"/>
    </location>
</feature>
<evidence type="ECO:0000313" key="5">
    <source>
        <dbReference type="EMBL" id="BES96335.1"/>
    </source>
</evidence>
<feature type="signal peptide" evidence="4">
    <location>
        <begin position="1"/>
        <end position="19"/>
    </location>
</feature>
<keyword evidence="3" id="KW-0472">Membrane</keyword>
<proteinExistence type="predicted"/>